<dbReference type="InterPro" id="IPR018060">
    <property type="entry name" value="HTH_AraC"/>
</dbReference>
<dbReference type="OrthoDB" id="2644630at2"/>
<gene>
    <name evidence="5" type="ORF">DLM86_24685</name>
</gene>
<organism evidence="5 6">
    <name type="scientific">Paenibacillus flagellatus</name>
    <dbReference type="NCBI Taxonomy" id="2211139"/>
    <lineage>
        <taxon>Bacteria</taxon>
        <taxon>Bacillati</taxon>
        <taxon>Bacillota</taxon>
        <taxon>Bacilli</taxon>
        <taxon>Bacillales</taxon>
        <taxon>Paenibacillaceae</taxon>
        <taxon>Paenibacillus</taxon>
    </lineage>
</organism>
<dbReference type="Proteomes" id="UP000247476">
    <property type="component" value="Unassembled WGS sequence"/>
</dbReference>
<dbReference type="InterPro" id="IPR018062">
    <property type="entry name" value="HTH_AraC-typ_CS"/>
</dbReference>
<dbReference type="Gene3D" id="1.10.10.60">
    <property type="entry name" value="Homeodomain-like"/>
    <property type="match status" value="2"/>
</dbReference>
<evidence type="ECO:0000256" key="1">
    <source>
        <dbReference type="ARBA" id="ARBA00023015"/>
    </source>
</evidence>
<dbReference type="InterPro" id="IPR037923">
    <property type="entry name" value="HTH-like"/>
</dbReference>
<dbReference type="PROSITE" id="PS01124">
    <property type="entry name" value="HTH_ARAC_FAMILY_2"/>
    <property type="match status" value="1"/>
</dbReference>
<dbReference type="EMBL" id="QJVJ01000012">
    <property type="protein sequence ID" value="PYI51608.1"/>
    <property type="molecule type" value="Genomic_DNA"/>
</dbReference>
<keyword evidence="6" id="KW-1185">Reference proteome</keyword>
<dbReference type="RefSeq" id="WP_110842729.1">
    <property type="nucleotide sequence ID" value="NZ_QJVJ01000012.1"/>
</dbReference>
<dbReference type="InterPro" id="IPR009057">
    <property type="entry name" value="Homeodomain-like_sf"/>
</dbReference>
<dbReference type="SUPFAM" id="SSF46689">
    <property type="entry name" value="Homeodomain-like"/>
    <property type="match status" value="1"/>
</dbReference>
<dbReference type="PROSITE" id="PS00041">
    <property type="entry name" value="HTH_ARAC_FAMILY_1"/>
    <property type="match status" value="1"/>
</dbReference>
<dbReference type="Pfam" id="PF12833">
    <property type="entry name" value="HTH_18"/>
    <property type="match status" value="1"/>
</dbReference>
<name>A0A2V5JXS0_9BACL</name>
<dbReference type="SMART" id="SM00342">
    <property type="entry name" value="HTH_ARAC"/>
    <property type="match status" value="1"/>
</dbReference>
<keyword evidence="1" id="KW-0805">Transcription regulation</keyword>
<dbReference type="AlphaFoldDB" id="A0A2V5JXS0"/>
<dbReference type="InterPro" id="IPR020449">
    <property type="entry name" value="Tscrpt_reg_AraC-type_HTH"/>
</dbReference>
<dbReference type="GO" id="GO:0003700">
    <property type="term" value="F:DNA-binding transcription factor activity"/>
    <property type="evidence" value="ECO:0007669"/>
    <property type="project" value="InterPro"/>
</dbReference>
<dbReference type="PRINTS" id="PR00032">
    <property type="entry name" value="HTHARAC"/>
</dbReference>
<protein>
    <submittedName>
        <fullName evidence="5">AraC family transcriptional regulator</fullName>
    </submittedName>
</protein>
<evidence type="ECO:0000313" key="5">
    <source>
        <dbReference type="EMBL" id="PYI51608.1"/>
    </source>
</evidence>
<dbReference type="SUPFAM" id="SSF51215">
    <property type="entry name" value="Regulatory protein AraC"/>
    <property type="match status" value="1"/>
</dbReference>
<feature type="domain" description="HTH araC/xylS-type" evidence="4">
    <location>
        <begin position="160"/>
        <end position="258"/>
    </location>
</feature>
<evidence type="ECO:0000256" key="3">
    <source>
        <dbReference type="ARBA" id="ARBA00023163"/>
    </source>
</evidence>
<keyword evidence="2" id="KW-0238">DNA-binding</keyword>
<comment type="caution">
    <text evidence="5">The sequence shown here is derived from an EMBL/GenBank/DDBJ whole genome shotgun (WGS) entry which is preliminary data.</text>
</comment>
<reference evidence="5 6" key="1">
    <citation type="submission" date="2018-05" db="EMBL/GenBank/DDBJ databases">
        <title>Paenibacillus flagellatus sp. nov., isolated from selenium mineral soil.</title>
        <authorList>
            <person name="Dai X."/>
        </authorList>
    </citation>
    <scope>NUCLEOTIDE SEQUENCE [LARGE SCALE GENOMIC DNA]</scope>
    <source>
        <strain evidence="5 6">DXL2</strain>
    </source>
</reference>
<evidence type="ECO:0000256" key="2">
    <source>
        <dbReference type="ARBA" id="ARBA00023125"/>
    </source>
</evidence>
<accession>A0A2V5JXS0</accession>
<dbReference type="PANTHER" id="PTHR43280:SF2">
    <property type="entry name" value="HTH-TYPE TRANSCRIPTIONAL REGULATOR EXSA"/>
    <property type="match status" value="1"/>
</dbReference>
<evidence type="ECO:0000313" key="6">
    <source>
        <dbReference type="Proteomes" id="UP000247476"/>
    </source>
</evidence>
<dbReference type="PANTHER" id="PTHR43280">
    <property type="entry name" value="ARAC-FAMILY TRANSCRIPTIONAL REGULATOR"/>
    <property type="match status" value="1"/>
</dbReference>
<keyword evidence="3" id="KW-0804">Transcription</keyword>
<sequence length="264" mass="29995">MLEIADVRRDKGTRWFAESDATSPVRSFVLVTYGSCVYWIEGRKVVAEKGDALLLSDRASFYGKSIPTLLQEKYVVAFRAAPGSLKPTPLSVLDAHPYVKWKTGLYDLLADRMKTIYDQWTERLPYRETMAQALLLETLVHASRELDRGCPGGETMRLAETMRGYIQLHHREPVTKERLAEAIGKSPNYAATLFRRVTGQTIGESVHAARIKTAQYMLRHSRLTVAEIAEYVGYADPSYFYRMFKKLTGRTPSELIAERDFSAD</sequence>
<evidence type="ECO:0000259" key="4">
    <source>
        <dbReference type="PROSITE" id="PS01124"/>
    </source>
</evidence>
<proteinExistence type="predicted"/>
<dbReference type="GO" id="GO:0043565">
    <property type="term" value="F:sequence-specific DNA binding"/>
    <property type="evidence" value="ECO:0007669"/>
    <property type="project" value="InterPro"/>
</dbReference>